<dbReference type="GO" id="GO:0005506">
    <property type="term" value="F:iron ion binding"/>
    <property type="evidence" value="ECO:0007669"/>
    <property type="project" value="InterPro"/>
</dbReference>
<evidence type="ECO:0000259" key="6">
    <source>
        <dbReference type="Pfam" id="PF04116"/>
    </source>
</evidence>
<dbReference type="OrthoDB" id="408954at2759"/>
<sequence length="440" mass="52427">MIEYLYSKLYDYFEGDGYKIHVIGGILYSAAVFWTVNIPFAILDFTRPQWAEKYRMQEGKKERAWTLSDYLYTILIGLRNQFIVGFIVLNICYFVGQYTGVSYAKDTIPSGWIIFLQVLSACIFQEISIYYTHRSLHHPRLYKHFHKQHHEWNMPVSISSIYCTAFEHAYSNLGSILIGPTLFGYHFAVVLLHSTIAVMTTTVIHSSYHFPFTYSGERHDWHHHEFNENYGANGMMDWFHGTSKRFLASPQYQRHKMYLTLTPIREIFPDESKKLTTKLNAKRDNVDEQKKIVNNFYKNEKFGKPKPNQRVLSWYDDKDYSKKKLVSLVEQRVCVKKFWSKWMPVLKNRYGEANAQKHKDLFSFLDIQFLNSIERSLGMYWNAAYYKDYMKNGEDKAYQFYEQFAAVLNQQFYETPQLAWVLYDTNWEKNYNQTYPTGKW</sequence>
<feature type="transmembrane region" description="Helical" evidence="5">
    <location>
        <begin position="70"/>
        <end position="96"/>
    </location>
</feature>
<keyword evidence="2 5" id="KW-0812">Transmembrane</keyword>
<keyword evidence="8" id="KW-1185">Reference proteome</keyword>
<reference evidence="7 8" key="1">
    <citation type="journal article" date="2017" name="Curr. Biol.">
        <title>Genome architecture and evolution of a unichromosomal asexual nematode.</title>
        <authorList>
            <person name="Fradin H."/>
            <person name="Zegar C."/>
            <person name="Gutwein M."/>
            <person name="Lucas J."/>
            <person name="Kovtun M."/>
            <person name="Corcoran D."/>
            <person name="Baugh L.R."/>
            <person name="Kiontke K."/>
            <person name="Gunsalus K."/>
            <person name="Fitch D.H."/>
            <person name="Piano F."/>
        </authorList>
    </citation>
    <scope>NUCLEOTIDE SEQUENCE [LARGE SCALE GENOMIC DNA]</scope>
    <source>
        <strain evidence="7">PF1309</strain>
    </source>
</reference>
<dbReference type="InterPro" id="IPR006694">
    <property type="entry name" value="Fatty_acid_hydroxylase"/>
</dbReference>
<evidence type="ECO:0000256" key="3">
    <source>
        <dbReference type="ARBA" id="ARBA00022989"/>
    </source>
</evidence>
<dbReference type="InterPro" id="IPR050307">
    <property type="entry name" value="Sterol_Desaturase_Related"/>
</dbReference>
<feature type="transmembrane region" description="Helical" evidence="5">
    <location>
        <begin position="182"/>
        <end position="204"/>
    </location>
</feature>
<evidence type="ECO:0000256" key="5">
    <source>
        <dbReference type="SAM" id="Phobius"/>
    </source>
</evidence>
<gene>
    <name evidence="7" type="ORF">WR25_19681</name>
</gene>
<dbReference type="PANTHER" id="PTHR11863">
    <property type="entry name" value="STEROL DESATURASE"/>
    <property type="match status" value="1"/>
</dbReference>
<feature type="domain" description="Fatty acid hydroxylase" evidence="6">
    <location>
        <begin position="119"/>
        <end position="242"/>
    </location>
</feature>
<dbReference type="STRING" id="2018661.A0A2A2JVM0"/>
<protein>
    <recommendedName>
        <fullName evidence="6">Fatty acid hydroxylase domain-containing protein</fullName>
    </recommendedName>
</protein>
<dbReference type="GO" id="GO:0008610">
    <property type="term" value="P:lipid biosynthetic process"/>
    <property type="evidence" value="ECO:0007669"/>
    <property type="project" value="InterPro"/>
</dbReference>
<dbReference type="Proteomes" id="UP000218231">
    <property type="component" value="Unassembled WGS sequence"/>
</dbReference>
<comment type="caution">
    <text evidence="7">The sequence shown here is derived from an EMBL/GenBank/DDBJ whole genome shotgun (WGS) entry which is preliminary data.</text>
</comment>
<dbReference type="Pfam" id="PF04116">
    <property type="entry name" value="FA_hydroxylase"/>
    <property type="match status" value="1"/>
</dbReference>
<dbReference type="GO" id="GO:0016020">
    <property type="term" value="C:membrane"/>
    <property type="evidence" value="ECO:0007669"/>
    <property type="project" value="UniProtKB-SubCell"/>
</dbReference>
<dbReference type="GO" id="GO:0016491">
    <property type="term" value="F:oxidoreductase activity"/>
    <property type="evidence" value="ECO:0007669"/>
    <property type="project" value="InterPro"/>
</dbReference>
<keyword evidence="3 5" id="KW-1133">Transmembrane helix</keyword>
<evidence type="ECO:0000256" key="1">
    <source>
        <dbReference type="ARBA" id="ARBA00004370"/>
    </source>
</evidence>
<keyword evidence="4 5" id="KW-0472">Membrane</keyword>
<name>A0A2A2JVM0_9BILA</name>
<accession>A0A2A2JVM0</accession>
<proteinExistence type="predicted"/>
<evidence type="ECO:0000256" key="2">
    <source>
        <dbReference type="ARBA" id="ARBA00022692"/>
    </source>
</evidence>
<comment type="subcellular location">
    <subcellularLocation>
        <location evidence="1">Membrane</location>
    </subcellularLocation>
</comment>
<evidence type="ECO:0000313" key="7">
    <source>
        <dbReference type="EMBL" id="PAV65724.1"/>
    </source>
</evidence>
<dbReference type="EMBL" id="LIAE01010198">
    <property type="protein sequence ID" value="PAV65724.1"/>
    <property type="molecule type" value="Genomic_DNA"/>
</dbReference>
<evidence type="ECO:0000256" key="4">
    <source>
        <dbReference type="ARBA" id="ARBA00023136"/>
    </source>
</evidence>
<evidence type="ECO:0000313" key="8">
    <source>
        <dbReference type="Proteomes" id="UP000218231"/>
    </source>
</evidence>
<feature type="transmembrane region" description="Helical" evidence="5">
    <location>
        <begin position="108"/>
        <end position="131"/>
    </location>
</feature>
<organism evidence="7 8">
    <name type="scientific">Diploscapter pachys</name>
    <dbReference type="NCBI Taxonomy" id="2018661"/>
    <lineage>
        <taxon>Eukaryota</taxon>
        <taxon>Metazoa</taxon>
        <taxon>Ecdysozoa</taxon>
        <taxon>Nematoda</taxon>
        <taxon>Chromadorea</taxon>
        <taxon>Rhabditida</taxon>
        <taxon>Rhabditina</taxon>
        <taxon>Rhabditomorpha</taxon>
        <taxon>Rhabditoidea</taxon>
        <taxon>Rhabditidae</taxon>
        <taxon>Diploscapter</taxon>
    </lineage>
</organism>
<feature type="transmembrane region" description="Helical" evidence="5">
    <location>
        <begin position="20"/>
        <end position="46"/>
    </location>
</feature>
<dbReference type="AlphaFoldDB" id="A0A2A2JVM0"/>